<dbReference type="InterPro" id="IPR010422">
    <property type="entry name" value="Ccdc124/Oxs1"/>
</dbReference>
<dbReference type="Proteomes" id="UP000193719">
    <property type="component" value="Unassembled WGS sequence"/>
</dbReference>
<evidence type="ECO:0000256" key="3">
    <source>
        <dbReference type="SAM" id="MobiDB-lite"/>
    </source>
</evidence>
<evidence type="ECO:0000313" key="6">
    <source>
        <dbReference type="EMBL" id="ORX56093.1"/>
    </source>
</evidence>
<evidence type="ECO:0000256" key="1">
    <source>
        <dbReference type="ARBA" id="ARBA00008296"/>
    </source>
</evidence>
<proteinExistence type="inferred from homology"/>
<evidence type="ECO:0000259" key="5">
    <source>
        <dbReference type="Pfam" id="PF22048"/>
    </source>
</evidence>
<gene>
    <name evidence="6" type="ORF">BCR36DRAFT_581237</name>
</gene>
<keyword evidence="7" id="KW-1185">Reference proteome</keyword>
<evidence type="ECO:0000313" key="7">
    <source>
        <dbReference type="Proteomes" id="UP000193719"/>
    </source>
</evidence>
<dbReference type="GO" id="GO:0006366">
    <property type="term" value="P:transcription by RNA polymerase II"/>
    <property type="evidence" value="ECO:0007669"/>
    <property type="project" value="EnsemblFungi"/>
</dbReference>
<dbReference type="InterPro" id="IPR054413">
    <property type="entry name" value="LSO1/2"/>
</dbReference>
<feature type="domain" description="Coiled-coil" evidence="4">
    <location>
        <begin position="119"/>
        <end position="209"/>
    </location>
</feature>
<dbReference type="Pfam" id="PF06244">
    <property type="entry name" value="Ccdc124"/>
    <property type="match status" value="1"/>
</dbReference>
<accession>A0A1Y1VID2</accession>
<reference evidence="6 7" key="2">
    <citation type="submission" date="2016-08" db="EMBL/GenBank/DDBJ databases">
        <title>Pervasive Adenine N6-methylation of Active Genes in Fungi.</title>
        <authorList>
            <consortium name="DOE Joint Genome Institute"/>
            <person name="Mondo S.J."/>
            <person name="Dannebaum R.O."/>
            <person name="Kuo R.C."/>
            <person name="Labutti K."/>
            <person name="Haridas S."/>
            <person name="Kuo A."/>
            <person name="Salamov A."/>
            <person name="Ahrendt S.R."/>
            <person name="Lipzen A."/>
            <person name="Sullivan W."/>
            <person name="Andreopoulos W.B."/>
            <person name="Clum A."/>
            <person name="Lindquist E."/>
            <person name="Daum C."/>
            <person name="Ramamoorthy G.K."/>
            <person name="Gryganskyi A."/>
            <person name="Culley D."/>
            <person name="Magnuson J.K."/>
            <person name="James T.Y."/>
            <person name="O'Malley M.A."/>
            <person name="Stajich J.E."/>
            <person name="Spatafora J.W."/>
            <person name="Visel A."/>
            <person name="Grigoriev I.V."/>
        </authorList>
    </citation>
    <scope>NUCLEOTIDE SEQUENCE [LARGE SCALE GENOMIC DNA]</scope>
    <source>
        <strain evidence="7">finn</strain>
    </source>
</reference>
<sequence>MAKKFKGVNSKVAAANERKAKVKAEKDRLIAEQKEREEALEWSKGAKDQSKKLLAEKKRQEQLLKKQQNAELLRQEEEELSKSKIRGNIKEDARKFQRRANYYNSNSSSTDSLPKFGQQKTEEFGASGIDNALDLMSAINEPEESSGNNNNNNNKIDRHPERRVKSAYAIFEEKTLPILKEENPHLRRTQLKQMLQKRWKKSPDNPMNQQHIAYNATQEEENQAVSNLNNEVLDRLRIKD</sequence>
<dbReference type="GO" id="GO:0005737">
    <property type="term" value="C:cytoplasm"/>
    <property type="evidence" value="ECO:0007669"/>
    <property type="project" value="EnsemblFungi"/>
</dbReference>
<feature type="region of interest" description="Disordered" evidence="3">
    <location>
        <begin position="136"/>
        <end position="163"/>
    </location>
</feature>
<dbReference type="AlphaFoldDB" id="A0A1Y1VID2"/>
<keyword evidence="2" id="KW-0175">Coiled coil</keyword>
<dbReference type="SUPFAM" id="SSF47095">
    <property type="entry name" value="HMG-box"/>
    <property type="match status" value="1"/>
</dbReference>
<organism evidence="6 7">
    <name type="scientific">Piromyces finnis</name>
    <dbReference type="NCBI Taxonomy" id="1754191"/>
    <lineage>
        <taxon>Eukaryota</taxon>
        <taxon>Fungi</taxon>
        <taxon>Fungi incertae sedis</taxon>
        <taxon>Chytridiomycota</taxon>
        <taxon>Chytridiomycota incertae sedis</taxon>
        <taxon>Neocallimastigomycetes</taxon>
        <taxon>Neocallimastigales</taxon>
        <taxon>Neocallimastigaceae</taxon>
        <taxon>Piromyces</taxon>
    </lineage>
</organism>
<feature type="region of interest" description="Disordered" evidence="3">
    <location>
        <begin position="101"/>
        <end position="123"/>
    </location>
</feature>
<feature type="domain" description="LSO1/LSO2" evidence="5">
    <location>
        <begin position="10"/>
        <end position="77"/>
    </location>
</feature>
<name>A0A1Y1VID2_9FUNG</name>
<dbReference type="InterPro" id="IPR036910">
    <property type="entry name" value="HMG_box_dom_sf"/>
</dbReference>
<comment type="caution">
    <text evidence="6">The sequence shown here is derived from an EMBL/GenBank/DDBJ whole genome shotgun (WGS) entry which is preliminary data.</text>
</comment>
<dbReference type="GO" id="GO:0034599">
    <property type="term" value="P:cellular response to oxidative stress"/>
    <property type="evidence" value="ECO:0007669"/>
    <property type="project" value="EnsemblFungi"/>
</dbReference>
<evidence type="ECO:0000259" key="4">
    <source>
        <dbReference type="Pfam" id="PF06244"/>
    </source>
</evidence>
<dbReference type="GO" id="GO:0005634">
    <property type="term" value="C:nucleus"/>
    <property type="evidence" value="ECO:0007669"/>
    <property type="project" value="EnsemblFungi"/>
</dbReference>
<dbReference type="Gene3D" id="1.10.30.10">
    <property type="entry name" value="High mobility group box domain"/>
    <property type="match status" value="1"/>
</dbReference>
<protein>
    <submittedName>
        <fullName evidence="6">DUF1014-domain-containing protein</fullName>
    </submittedName>
</protein>
<dbReference type="EMBL" id="MCFH01000008">
    <property type="protein sequence ID" value="ORX56093.1"/>
    <property type="molecule type" value="Genomic_DNA"/>
</dbReference>
<dbReference type="STRING" id="1754191.A0A1Y1VID2"/>
<comment type="similarity">
    <text evidence="1">Belongs to the CCDC124 family.</text>
</comment>
<dbReference type="PANTHER" id="PTHR21680">
    <property type="entry name" value="COILED-COIL DOMAIN-CONTAINING PROTEIN 124"/>
    <property type="match status" value="1"/>
</dbReference>
<dbReference type="InterPro" id="IPR054414">
    <property type="entry name" value="Ccdc124/Oxs1_C"/>
</dbReference>
<reference evidence="6 7" key="1">
    <citation type="submission" date="2016-08" db="EMBL/GenBank/DDBJ databases">
        <title>Genomes of anaerobic fungi encode conserved fungal cellulosomes for biomass hydrolysis.</title>
        <authorList>
            <consortium name="DOE Joint Genome Institute"/>
            <person name="Haitjema C.H."/>
            <person name="Gilmore S.P."/>
            <person name="Henske J.K."/>
            <person name="Solomon K.V."/>
            <person name="De Groot R."/>
            <person name="Kuo A."/>
            <person name="Mondo S.J."/>
            <person name="Salamov A.A."/>
            <person name="Labutti K."/>
            <person name="Zhao Z."/>
            <person name="Chiniquy J."/>
            <person name="Barry K."/>
            <person name="Brewer H.M."/>
            <person name="Purvine S.O."/>
            <person name="Wright A.T."/>
            <person name="Boxma B."/>
            <person name="Van Alen T."/>
            <person name="Hackstein J.H."/>
            <person name="Baker S.E."/>
            <person name="Grigoriev I.V."/>
            <person name="O'Malley M.A."/>
        </authorList>
    </citation>
    <scope>NUCLEOTIDE SEQUENCE [LARGE SCALE GENOMIC DNA]</scope>
    <source>
        <strain evidence="7">finn</strain>
    </source>
</reference>
<evidence type="ECO:0000256" key="2">
    <source>
        <dbReference type="ARBA" id="ARBA00023054"/>
    </source>
</evidence>
<dbReference type="OrthoDB" id="76412at2759"/>
<dbReference type="Pfam" id="PF22048">
    <property type="entry name" value="LSO1_2-like"/>
    <property type="match status" value="1"/>
</dbReference>
<feature type="compositionally biased region" description="Basic and acidic residues" evidence="3">
    <location>
        <begin position="16"/>
        <end position="27"/>
    </location>
</feature>
<dbReference type="PANTHER" id="PTHR21680:SF0">
    <property type="entry name" value="COILED-COIL DOMAIN-CONTAINING PROTEIN 124"/>
    <property type="match status" value="1"/>
</dbReference>
<dbReference type="GO" id="GO:0003713">
    <property type="term" value="F:transcription coactivator activity"/>
    <property type="evidence" value="ECO:0007669"/>
    <property type="project" value="EnsemblFungi"/>
</dbReference>
<feature type="region of interest" description="Disordered" evidence="3">
    <location>
        <begin position="1"/>
        <end position="27"/>
    </location>
</feature>